<feature type="repeat" description="PPR" evidence="2">
    <location>
        <begin position="571"/>
        <end position="605"/>
    </location>
</feature>
<dbReference type="HOGENOM" id="CLU_002706_15_1_1"/>
<feature type="non-terminal residue" evidence="4">
    <location>
        <position position="1"/>
    </location>
</feature>
<feature type="domain" description="DYW" evidence="3">
    <location>
        <begin position="787"/>
        <end position="879"/>
    </location>
</feature>
<dbReference type="InterPro" id="IPR046960">
    <property type="entry name" value="PPR_At4g14850-like_plant"/>
</dbReference>
<evidence type="ECO:0000256" key="2">
    <source>
        <dbReference type="PROSITE-ProRule" id="PRU00708"/>
    </source>
</evidence>
<evidence type="ECO:0000259" key="3">
    <source>
        <dbReference type="Pfam" id="PF14432"/>
    </source>
</evidence>
<reference evidence="4 5" key="1">
    <citation type="journal article" date="2011" name="Science">
        <title>The Selaginella genome identifies genetic changes associated with the evolution of vascular plants.</title>
        <authorList>
            <person name="Banks J.A."/>
            <person name="Nishiyama T."/>
            <person name="Hasebe M."/>
            <person name="Bowman J.L."/>
            <person name="Gribskov M."/>
            <person name="dePamphilis C."/>
            <person name="Albert V.A."/>
            <person name="Aono N."/>
            <person name="Aoyama T."/>
            <person name="Ambrose B.A."/>
            <person name="Ashton N.W."/>
            <person name="Axtell M.J."/>
            <person name="Barker E."/>
            <person name="Barker M.S."/>
            <person name="Bennetzen J.L."/>
            <person name="Bonawitz N.D."/>
            <person name="Chapple C."/>
            <person name="Cheng C."/>
            <person name="Correa L.G."/>
            <person name="Dacre M."/>
            <person name="DeBarry J."/>
            <person name="Dreyer I."/>
            <person name="Elias M."/>
            <person name="Engstrom E.M."/>
            <person name="Estelle M."/>
            <person name="Feng L."/>
            <person name="Finet C."/>
            <person name="Floyd S.K."/>
            <person name="Frommer W.B."/>
            <person name="Fujita T."/>
            <person name="Gramzow L."/>
            <person name="Gutensohn M."/>
            <person name="Harholt J."/>
            <person name="Hattori M."/>
            <person name="Heyl A."/>
            <person name="Hirai T."/>
            <person name="Hiwatashi Y."/>
            <person name="Ishikawa M."/>
            <person name="Iwata M."/>
            <person name="Karol K.G."/>
            <person name="Koehler B."/>
            <person name="Kolukisaoglu U."/>
            <person name="Kubo M."/>
            <person name="Kurata T."/>
            <person name="Lalonde S."/>
            <person name="Li K."/>
            <person name="Li Y."/>
            <person name="Litt A."/>
            <person name="Lyons E."/>
            <person name="Manning G."/>
            <person name="Maruyama T."/>
            <person name="Michael T.P."/>
            <person name="Mikami K."/>
            <person name="Miyazaki S."/>
            <person name="Morinaga S."/>
            <person name="Murata T."/>
            <person name="Mueller-Roeber B."/>
            <person name="Nelson D.R."/>
            <person name="Obara M."/>
            <person name="Oguri Y."/>
            <person name="Olmstead R.G."/>
            <person name="Onodera N."/>
            <person name="Petersen B.L."/>
            <person name="Pils B."/>
            <person name="Prigge M."/>
            <person name="Rensing S.A."/>
            <person name="Riano-Pachon D.M."/>
            <person name="Roberts A.W."/>
            <person name="Sato Y."/>
            <person name="Scheller H.V."/>
            <person name="Schulz B."/>
            <person name="Schulz C."/>
            <person name="Shakirov E.V."/>
            <person name="Shibagaki N."/>
            <person name="Shinohara N."/>
            <person name="Shippen D.E."/>
            <person name="Soerensen I."/>
            <person name="Sotooka R."/>
            <person name="Sugimoto N."/>
            <person name="Sugita M."/>
            <person name="Sumikawa N."/>
            <person name="Tanurdzic M."/>
            <person name="Theissen G."/>
            <person name="Ulvskov P."/>
            <person name="Wakazuki S."/>
            <person name="Weng J.K."/>
            <person name="Willats W.W."/>
            <person name="Wipf D."/>
            <person name="Wolf P.G."/>
            <person name="Yang L."/>
            <person name="Zimmer A.D."/>
            <person name="Zhu Q."/>
            <person name="Mitros T."/>
            <person name="Hellsten U."/>
            <person name="Loque D."/>
            <person name="Otillar R."/>
            <person name="Salamov A."/>
            <person name="Schmutz J."/>
            <person name="Shapiro H."/>
            <person name="Lindquist E."/>
            <person name="Lucas S."/>
            <person name="Rokhsar D."/>
            <person name="Grigoriev I.V."/>
        </authorList>
    </citation>
    <scope>NUCLEOTIDE SEQUENCE [LARGE SCALE GENOMIC DNA]</scope>
</reference>
<dbReference type="OrthoDB" id="185373at2759"/>
<dbReference type="EMBL" id="GL377600">
    <property type="protein sequence ID" value="EFJ20981.1"/>
    <property type="molecule type" value="Genomic_DNA"/>
</dbReference>
<keyword evidence="1" id="KW-0677">Repeat</keyword>
<sequence length="879" mass="98213">YADLLDVVADSRSLDLGKEVHARICKSAMDRGPFMGDLLVRMYVDCGSLIDAKACFDRMPVQDALTWARLIRAHGQIGDSEQALHLFRSMQLEGVAPVNRNFVAVLGACSADPELLEEGRRIHGVLRGTAMESDHYVSTTLLHMYGKCSSVEDARKVFDGIRHKRVVEWNAMITAYAQQDHHEQAIQVFYAMLLEGVKAERITFIGVLDACSKLKDLEVAKLVKLCVEEREHDHLHDSSFATALVNFYGSCGDLEQAFRAFSRHRLELILATAMITQYTQRERWDEALELFKVMLLEGVKLDRIACMAVLNACSGPRGLEEGRIIHGFMREIRFDRHVNAGNALINMYGKCGSLEEAVEVFRSMQHRDVISWNTIIAAHGQHSQHPEALHLLHLMQLDGVKADKISFVNALPLCATSEALAKGRMIHSWIVESGIKADVMLDNAILDMYGSCKSTDDASRVFRAMKVRDQVSWNAMITAYAAQPRLSSEALLLFQQMQLHGFMPDVISFVAALSACAAQASLAEGKLLHDRIRETGLESNMTVANAVLNMYAKSGTLVLARKMFGKMPLPDVISWNGMISAFAQHGHADQVLRFFRRMNHEGKLPNDVTFVSVVSACSHGGLVKDGVQLFVSLLHDFPTISPRAEHYYCMVDLIARAGKLDAAEKFIAAAPLKPDRVIHSTMLGASKVHKDVERARKSAEHLMELTPDRSAAYVVLSNLYDEVGKKDEGAKIRRLMYEKNIRKEPAFSSIAVKRRVHEFFTGDTTNARTPEILEELERLSLEMAKAGYTPDTTLMLHDVGDEQKKRLLSYHSEKLAIAFGLISTAPGTSLRIIKNLRVCGDCHTATKFISKITGREIVVRDSHRFHHFDNGTCSCGDYW</sequence>
<dbReference type="Gramene" id="EFJ20981">
    <property type="protein sequence ID" value="EFJ20981"/>
    <property type="gene ID" value="SELMODRAFT_107700"/>
</dbReference>
<dbReference type="InParanoid" id="D8S2S8"/>
<gene>
    <name evidence="4" type="ORF">SELMODRAFT_107700</name>
</gene>
<protein>
    <recommendedName>
        <fullName evidence="3">DYW domain-containing protein</fullName>
    </recommendedName>
</protein>
<dbReference type="Gene3D" id="1.25.40.10">
    <property type="entry name" value="Tetratricopeptide repeat domain"/>
    <property type="match status" value="5"/>
</dbReference>
<organism evidence="5">
    <name type="scientific">Selaginella moellendorffii</name>
    <name type="common">Spikemoss</name>
    <dbReference type="NCBI Taxonomy" id="88036"/>
    <lineage>
        <taxon>Eukaryota</taxon>
        <taxon>Viridiplantae</taxon>
        <taxon>Streptophyta</taxon>
        <taxon>Embryophyta</taxon>
        <taxon>Tracheophyta</taxon>
        <taxon>Lycopodiopsida</taxon>
        <taxon>Selaginellales</taxon>
        <taxon>Selaginellaceae</taxon>
        <taxon>Selaginella</taxon>
    </lineage>
</organism>
<dbReference type="KEGG" id="smo:SELMODRAFT_107700"/>
<dbReference type="Pfam" id="PF20431">
    <property type="entry name" value="E_motif"/>
    <property type="match status" value="1"/>
</dbReference>
<name>D8S2S8_SELML</name>
<feature type="repeat" description="PPR" evidence="2">
    <location>
        <begin position="337"/>
        <end position="371"/>
    </location>
</feature>
<dbReference type="GO" id="GO:0009451">
    <property type="term" value="P:RNA modification"/>
    <property type="evidence" value="ECO:0007669"/>
    <property type="project" value="InterPro"/>
</dbReference>
<evidence type="ECO:0000256" key="1">
    <source>
        <dbReference type="ARBA" id="ARBA00022737"/>
    </source>
</evidence>
<dbReference type="FunFam" id="1.25.40.10:FF:000031">
    <property type="entry name" value="Pentatricopeptide repeat-containing protein mitochondrial"/>
    <property type="match status" value="1"/>
</dbReference>
<evidence type="ECO:0000313" key="5">
    <source>
        <dbReference type="Proteomes" id="UP000001514"/>
    </source>
</evidence>
<dbReference type="Pfam" id="PF14432">
    <property type="entry name" value="DYW_deaminase"/>
    <property type="match status" value="1"/>
</dbReference>
<dbReference type="OMA" id="HEYIFRS"/>
<dbReference type="Pfam" id="PF13041">
    <property type="entry name" value="PPR_2"/>
    <property type="match status" value="1"/>
</dbReference>
<feature type="repeat" description="PPR" evidence="2">
    <location>
        <begin position="469"/>
        <end position="504"/>
    </location>
</feature>
<accession>D8S2S8</accession>
<dbReference type="InterPro" id="IPR002885">
    <property type="entry name" value="PPR_rpt"/>
</dbReference>
<dbReference type="InterPro" id="IPR046848">
    <property type="entry name" value="E_motif"/>
</dbReference>
<feature type="repeat" description="PPR" evidence="2">
    <location>
        <begin position="267"/>
        <end position="301"/>
    </location>
</feature>
<dbReference type="FunFam" id="1.25.40.10:FF:000196">
    <property type="entry name" value="Pentatricopeptide repeat-containing protein At4g14850"/>
    <property type="match status" value="1"/>
</dbReference>
<feature type="repeat" description="PPR" evidence="2">
    <location>
        <begin position="63"/>
        <end position="97"/>
    </location>
</feature>
<dbReference type="FunFam" id="1.25.40.10:FF:000344">
    <property type="entry name" value="Pentatricopeptide repeat-containing protein"/>
    <property type="match status" value="1"/>
</dbReference>
<dbReference type="AlphaFoldDB" id="D8S2S8"/>
<dbReference type="NCBIfam" id="TIGR00756">
    <property type="entry name" value="PPR"/>
    <property type="match status" value="7"/>
</dbReference>
<dbReference type="PANTHER" id="PTHR47926:SF533">
    <property type="entry name" value="DYW DOMAIN-CONTAINING PROTEIN"/>
    <property type="match status" value="1"/>
</dbReference>
<keyword evidence="5" id="KW-1185">Reference proteome</keyword>
<feature type="repeat" description="PPR" evidence="2">
    <location>
        <begin position="165"/>
        <end position="199"/>
    </location>
</feature>
<dbReference type="PANTHER" id="PTHR47926">
    <property type="entry name" value="PENTATRICOPEPTIDE REPEAT-CONTAINING PROTEIN"/>
    <property type="match status" value="1"/>
</dbReference>
<dbReference type="Proteomes" id="UP000001514">
    <property type="component" value="Unassembled WGS sequence"/>
</dbReference>
<proteinExistence type="predicted"/>
<dbReference type="FunFam" id="1.25.40.10:FF:001093">
    <property type="entry name" value="Pentatricopeptide repeat-containing protein At2g34400"/>
    <property type="match status" value="1"/>
</dbReference>
<dbReference type="InterPro" id="IPR032867">
    <property type="entry name" value="DYW_dom"/>
</dbReference>
<dbReference type="GO" id="GO:0003723">
    <property type="term" value="F:RNA binding"/>
    <property type="evidence" value="ECO:0007669"/>
    <property type="project" value="InterPro"/>
</dbReference>
<dbReference type="InterPro" id="IPR011990">
    <property type="entry name" value="TPR-like_helical_dom_sf"/>
</dbReference>
<dbReference type="PROSITE" id="PS51375">
    <property type="entry name" value="PPR"/>
    <property type="match status" value="6"/>
</dbReference>
<dbReference type="GO" id="GO:0008270">
    <property type="term" value="F:zinc ion binding"/>
    <property type="evidence" value="ECO:0007669"/>
    <property type="project" value="InterPro"/>
</dbReference>
<dbReference type="eggNOG" id="KOG4197">
    <property type="taxonomic scope" value="Eukaryota"/>
</dbReference>
<evidence type="ECO:0000313" key="4">
    <source>
        <dbReference type="EMBL" id="EFJ20981.1"/>
    </source>
</evidence>
<dbReference type="Pfam" id="PF01535">
    <property type="entry name" value="PPR"/>
    <property type="match status" value="8"/>
</dbReference>